<dbReference type="EMBL" id="SSOB01000038">
    <property type="protein sequence ID" value="THF74753.1"/>
    <property type="molecule type" value="Genomic_DNA"/>
</dbReference>
<dbReference type="Proteomes" id="UP000310636">
    <property type="component" value="Unassembled WGS sequence"/>
</dbReference>
<proteinExistence type="predicted"/>
<dbReference type="AlphaFoldDB" id="A0A4S4BJC9"/>
<protein>
    <submittedName>
        <fullName evidence="1">Uncharacterized protein</fullName>
    </submittedName>
</protein>
<name>A0A4S4BJC9_9BACL</name>
<sequence length="196" mass="20963">MRKRVVIGGILLLFLSGATLLASSVKEAPPPAGPTAGDGASERIVVKEGMASGVRYIQYRIGGNLYVEDTASAKIVELRSASGEERSILTRAAAGAVTDYSYLPGTELVDPVSLQLGITPSIPYTYDASLVGSSRYLDTLLADGWEMRGTYSSSDYIDCYLRKGDIVSRVIVLRSSLKVFYGVNGPLPDPLKYASE</sequence>
<reference evidence="1 2" key="1">
    <citation type="submission" date="2019-04" db="EMBL/GenBank/DDBJ databases">
        <title>Cohnella sp. nov. isolated from preserved vegetables.</title>
        <authorList>
            <person name="Lin S.-Y."/>
            <person name="Hung M.-H."/>
            <person name="Young C.-C."/>
        </authorList>
    </citation>
    <scope>NUCLEOTIDE SEQUENCE [LARGE SCALE GENOMIC DNA]</scope>
    <source>
        <strain evidence="1 2">CC-MHH1044</strain>
    </source>
</reference>
<keyword evidence="2" id="KW-1185">Reference proteome</keyword>
<organism evidence="1 2">
    <name type="scientific">Cohnella fermenti</name>
    <dbReference type="NCBI Taxonomy" id="2565925"/>
    <lineage>
        <taxon>Bacteria</taxon>
        <taxon>Bacillati</taxon>
        <taxon>Bacillota</taxon>
        <taxon>Bacilli</taxon>
        <taxon>Bacillales</taxon>
        <taxon>Paenibacillaceae</taxon>
        <taxon>Cohnella</taxon>
    </lineage>
</organism>
<dbReference type="RefSeq" id="WP_136372441.1">
    <property type="nucleotide sequence ID" value="NZ_SSOB01000038.1"/>
</dbReference>
<evidence type="ECO:0000313" key="2">
    <source>
        <dbReference type="Proteomes" id="UP000310636"/>
    </source>
</evidence>
<evidence type="ECO:0000313" key="1">
    <source>
        <dbReference type="EMBL" id="THF74753.1"/>
    </source>
</evidence>
<dbReference type="OrthoDB" id="2638046at2"/>
<accession>A0A4S4BJC9</accession>
<comment type="caution">
    <text evidence="1">The sequence shown here is derived from an EMBL/GenBank/DDBJ whole genome shotgun (WGS) entry which is preliminary data.</text>
</comment>
<gene>
    <name evidence="1" type="ORF">E6C55_24405</name>
</gene>